<evidence type="ECO:0000313" key="1">
    <source>
        <dbReference type="EMBL" id="CAH3022181.1"/>
    </source>
</evidence>
<protein>
    <submittedName>
        <fullName evidence="1">Uncharacterized protein</fullName>
    </submittedName>
</protein>
<gene>
    <name evidence="1" type="ORF">PEVE_00014447</name>
</gene>
<dbReference type="Proteomes" id="UP001159427">
    <property type="component" value="Unassembled WGS sequence"/>
</dbReference>
<reference evidence="1 2" key="1">
    <citation type="submission" date="2022-05" db="EMBL/GenBank/DDBJ databases">
        <authorList>
            <consortium name="Genoscope - CEA"/>
            <person name="William W."/>
        </authorList>
    </citation>
    <scope>NUCLEOTIDE SEQUENCE [LARGE SCALE GENOMIC DNA]</scope>
</reference>
<keyword evidence="2" id="KW-1185">Reference proteome</keyword>
<evidence type="ECO:0000313" key="2">
    <source>
        <dbReference type="Proteomes" id="UP001159427"/>
    </source>
</evidence>
<sequence>MLSGKMKKKLKEMMRLVRKEVERECTHLCSKKNPSCLRKTDKGLDFSMEKLCSEVEDRAPMLHTVLSAAAINRRSRTETVTQAARFGAVGMAAAVCLRNQSRYMTAVQFLITNIPHHSKWLDSLARLSTLRITTSHTYL</sequence>
<dbReference type="EMBL" id="CALNXI010000209">
    <property type="protein sequence ID" value="CAH3022181.1"/>
    <property type="molecule type" value="Genomic_DNA"/>
</dbReference>
<comment type="caution">
    <text evidence="1">The sequence shown here is derived from an EMBL/GenBank/DDBJ whole genome shotgun (WGS) entry which is preliminary data.</text>
</comment>
<accession>A0ABN8M279</accession>
<name>A0ABN8M279_9CNID</name>
<proteinExistence type="predicted"/>
<organism evidence="1 2">
    <name type="scientific">Porites evermanni</name>
    <dbReference type="NCBI Taxonomy" id="104178"/>
    <lineage>
        <taxon>Eukaryota</taxon>
        <taxon>Metazoa</taxon>
        <taxon>Cnidaria</taxon>
        <taxon>Anthozoa</taxon>
        <taxon>Hexacorallia</taxon>
        <taxon>Scleractinia</taxon>
        <taxon>Fungiina</taxon>
        <taxon>Poritidae</taxon>
        <taxon>Porites</taxon>
    </lineage>
</organism>